<proteinExistence type="inferred from homology"/>
<dbReference type="Pfam" id="PF04406">
    <property type="entry name" value="TP6A_N"/>
    <property type="match status" value="1"/>
</dbReference>
<dbReference type="EC" id="5.6.2.2" evidence="5"/>
<feature type="non-terminal residue" evidence="15">
    <location>
        <position position="1"/>
    </location>
</feature>
<keyword evidence="7" id="KW-0460">Magnesium</keyword>
<dbReference type="InterPro" id="IPR036388">
    <property type="entry name" value="WH-like_DNA-bd_sf"/>
</dbReference>
<evidence type="ECO:0000256" key="2">
    <source>
        <dbReference type="ARBA" id="ARBA00001946"/>
    </source>
</evidence>
<dbReference type="GO" id="GO:0005524">
    <property type="term" value="F:ATP binding"/>
    <property type="evidence" value="ECO:0007669"/>
    <property type="project" value="InterPro"/>
</dbReference>
<dbReference type="OrthoDB" id="5377392at2759"/>
<evidence type="ECO:0000256" key="10">
    <source>
        <dbReference type="ARBA" id="ARBA00023235"/>
    </source>
</evidence>
<evidence type="ECO:0000259" key="14">
    <source>
        <dbReference type="Pfam" id="PF21180"/>
    </source>
</evidence>
<evidence type="ECO:0000259" key="13">
    <source>
        <dbReference type="Pfam" id="PF04406"/>
    </source>
</evidence>
<dbReference type="AlphaFoldDB" id="A0A371EZI0"/>
<dbReference type="InterPro" id="IPR002815">
    <property type="entry name" value="Spo11/TopoVI_A"/>
</dbReference>
<dbReference type="InterPro" id="IPR036078">
    <property type="entry name" value="Spo11/TopoVI_A_sf"/>
</dbReference>
<keyword evidence="10 12" id="KW-0413">Isomerase</keyword>
<gene>
    <name evidence="15" type="primary">SPO11-1</name>
    <name evidence="15" type="ORF">CR513_49246</name>
</gene>
<keyword evidence="16" id="KW-1185">Reference proteome</keyword>
<dbReference type="PANTHER" id="PTHR10848:SF3">
    <property type="entry name" value="MEIOTIC RECOMBINATION PROTEIN SPO11-1"/>
    <property type="match status" value="1"/>
</dbReference>
<organism evidence="15 16">
    <name type="scientific">Mucuna pruriens</name>
    <name type="common">Velvet bean</name>
    <name type="synonym">Dolichos pruriens</name>
    <dbReference type="NCBI Taxonomy" id="157652"/>
    <lineage>
        <taxon>Eukaryota</taxon>
        <taxon>Viridiplantae</taxon>
        <taxon>Streptophyta</taxon>
        <taxon>Embryophyta</taxon>
        <taxon>Tracheophyta</taxon>
        <taxon>Spermatophyta</taxon>
        <taxon>Magnoliopsida</taxon>
        <taxon>eudicotyledons</taxon>
        <taxon>Gunneridae</taxon>
        <taxon>Pentapetalae</taxon>
        <taxon>rosids</taxon>
        <taxon>fabids</taxon>
        <taxon>Fabales</taxon>
        <taxon>Fabaceae</taxon>
        <taxon>Papilionoideae</taxon>
        <taxon>50 kb inversion clade</taxon>
        <taxon>NPAAA clade</taxon>
        <taxon>indigoferoid/millettioid clade</taxon>
        <taxon>Phaseoleae</taxon>
        <taxon>Mucuna</taxon>
    </lineage>
</organism>
<sequence>MEGKKMRLQSDGVNLLTKIKEFTRALLADLTNGRSPLVLIDRFRSYCAVPNSNWFNSNPKQLPFHLFVLTNVSQCSVCASDLPCGKEVLTLRRKTHAHRLVVMFRVLLIVQKLLQENKHSSKRDIYYTYPSVFLDQSMVDQAINDICILMQCSRHNLNVVSAGNGLIMGWIRFSEGDRVFDCISSPNTVRTKTDLDVAHPVPVHVEEVEDIISVAHYILVVEKESVFQRLANDQFCNANHCIVITVSNLLKTVVSFGTIFLCLNSIFIQGRGYPDIPTRRFLRLLVENLRLPAYCLVDCDPYGFDILTTYRFGSMQMAYDTKHLRVPEIHWLGVFPSDSERYFIPKQCLLPLTAEDKRKVEAMLLRCYLQREVPQWRLELKQMLQKGVKFEIEALSAHALSFLSESYIPSKIEDYGSLRGEDYCLDCRIHTNDFLHTRIPHKAIICYRNSARFANCRLLFGGGMAYWHVGVKVGPCRIFEATFVYYPL</sequence>
<evidence type="ECO:0000313" key="16">
    <source>
        <dbReference type="Proteomes" id="UP000257109"/>
    </source>
</evidence>
<evidence type="ECO:0000256" key="3">
    <source>
        <dbReference type="ARBA" id="ARBA00004123"/>
    </source>
</evidence>
<dbReference type="SUPFAM" id="SSF56726">
    <property type="entry name" value="DNA topoisomerase IV, alpha subunit"/>
    <property type="match status" value="2"/>
</dbReference>
<evidence type="ECO:0000256" key="11">
    <source>
        <dbReference type="ARBA" id="ARBA00023242"/>
    </source>
</evidence>
<name>A0A371EZI0_MUCPR</name>
<evidence type="ECO:0000256" key="8">
    <source>
        <dbReference type="ARBA" id="ARBA00023029"/>
    </source>
</evidence>
<dbReference type="FunFam" id="3.40.1360.10:FF:000003">
    <property type="entry name" value="DNA topoisomerase 6 subunit A"/>
    <property type="match status" value="1"/>
</dbReference>
<keyword evidence="11" id="KW-0539">Nucleus</keyword>
<dbReference type="GO" id="GO:0007131">
    <property type="term" value="P:reciprocal meiotic recombination"/>
    <property type="evidence" value="ECO:0007669"/>
    <property type="project" value="TreeGrafter"/>
</dbReference>
<dbReference type="Pfam" id="PF21180">
    <property type="entry name" value="TOP6A-Spo11_Toprim"/>
    <property type="match status" value="2"/>
</dbReference>
<evidence type="ECO:0000256" key="6">
    <source>
        <dbReference type="ARBA" id="ARBA00022723"/>
    </source>
</evidence>
<accession>A0A371EZI0</accession>
<dbReference type="PROSITE" id="PS52041">
    <property type="entry name" value="TOPO_IIB"/>
    <property type="match status" value="1"/>
</dbReference>
<dbReference type="GO" id="GO:0046872">
    <property type="term" value="F:metal ion binding"/>
    <property type="evidence" value="ECO:0007669"/>
    <property type="project" value="UniProtKB-KW"/>
</dbReference>
<keyword evidence="8 12" id="KW-0799">Topoisomerase</keyword>
<feature type="active site" description="O-(5'-phospho-DNA)-tyrosine intermediate" evidence="12">
    <location>
        <position position="127"/>
    </location>
</feature>
<protein>
    <recommendedName>
        <fullName evidence="5">DNA topoisomerase (ATP-hydrolyzing)</fullName>
        <ecNumber evidence="5">5.6.2.2</ecNumber>
    </recommendedName>
</protein>
<comment type="cofactor">
    <cofactor evidence="2">
        <name>Mg(2+)</name>
        <dbReference type="ChEBI" id="CHEBI:18420"/>
    </cofactor>
</comment>
<evidence type="ECO:0000256" key="7">
    <source>
        <dbReference type="ARBA" id="ARBA00022842"/>
    </source>
</evidence>
<evidence type="ECO:0000256" key="9">
    <source>
        <dbReference type="ARBA" id="ARBA00023125"/>
    </source>
</evidence>
<dbReference type="GO" id="GO:0003918">
    <property type="term" value="F:DNA topoisomerase type II (double strand cut, ATP-hydrolyzing) activity"/>
    <property type="evidence" value="ECO:0007669"/>
    <property type="project" value="UniProtKB-UniRule"/>
</dbReference>
<evidence type="ECO:0000256" key="4">
    <source>
        <dbReference type="ARBA" id="ARBA00006559"/>
    </source>
</evidence>
<dbReference type="Proteomes" id="UP000257109">
    <property type="component" value="Unassembled WGS sequence"/>
</dbReference>
<evidence type="ECO:0000256" key="5">
    <source>
        <dbReference type="ARBA" id="ARBA00012895"/>
    </source>
</evidence>
<dbReference type="GO" id="GO:0042138">
    <property type="term" value="P:meiotic DNA double-strand break formation"/>
    <property type="evidence" value="ECO:0007669"/>
    <property type="project" value="TreeGrafter"/>
</dbReference>
<dbReference type="GO" id="GO:0003677">
    <property type="term" value="F:DNA binding"/>
    <property type="evidence" value="ECO:0007669"/>
    <property type="project" value="UniProtKB-UniRule"/>
</dbReference>
<evidence type="ECO:0000256" key="1">
    <source>
        <dbReference type="ARBA" id="ARBA00000185"/>
    </source>
</evidence>
<evidence type="ECO:0000313" key="15">
    <source>
        <dbReference type="EMBL" id="RDX71419.1"/>
    </source>
</evidence>
<comment type="similarity">
    <text evidence="4 12">Belongs to the TOP6A family.</text>
</comment>
<keyword evidence="9 12" id="KW-0238">DNA-binding</keyword>
<feature type="domain" description="Spo11/DNA topoisomerase VI subunit A N-terminal" evidence="13">
    <location>
        <begin position="99"/>
        <end position="159"/>
    </location>
</feature>
<dbReference type="InterPro" id="IPR034136">
    <property type="entry name" value="TOPRIM_Topo6A/Spo11"/>
</dbReference>
<dbReference type="PANTHER" id="PTHR10848">
    <property type="entry name" value="MEIOTIC RECOMBINATION PROTEIN SPO11"/>
    <property type="match status" value="1"/>
</dbReference>
<feature type="domain" description="Topoisomerase 6 subunit A/Spo11 TOPRIM" evidence="14">
    <location>
        <begin position="217"/>
        <end position="246"/>
    </location>
</feature>
<feature type="domain" description="Topoisomerase 6 subunit A/Spo11 TOPRIM" evidence="14">
    <location>
        <begin position="264"/>
        <end position="412"/>
    </location>
</feature>
<dbReference type="InterPro" id="IPR013049">
    <property type="entry name" value="Spo11/TopoVI_A_N"/>
</dbReference>
<dbReference type="Gene3D" id="3.40.1360.10">
    <property type="match status" value="1"/>
</dbReference>
<dbReference type="GO" id="GO:0000706">
    <property type="term" value="P:meiotic DNA double-strand break processing"/>
    <property type="evidence" value="ECO:0007669"/>
    <property type="project" value="TreeGrafter"/>
</dbReference>
<dbReference type="STRING" id="157652.A0A371EZI0"/>
<reference evidence="15" key="1">
    <citation type="submission" date="2018-05" db="EMBL/GenBank/DDBJ databases">
        <title>Draft genome of Mucuna pruriens seed.</title>
        <authorList>
            <person name="Nnadi N.E."/>
            <person name="Vos R."/>
            <person name="Hasami M.H."/>
            <person name="Devisetty U.K."/>
            <person name="Aguiy J.C."/>
        </authorList>
    </citation>
    <scope>NUCLEOTIDE SEQUENCE [LARGE SCALE GENOMIC DNA]</scope>
    <source>
        <strain evidence="15">JCA_2017</strain>
    </source>
</reference>
<comment type="caution">
    <text evidence="15">The sequence shown here is derived from an EMBL/GenBank/DDBJ whole genome shotgun (WGS) entry which is preliminary data.</text>
</comment>
<comment type="subcellular location">
    <subcellularLocation>
        <location evidence="3">Nucleus</location>
    </subcellularLocation>
</comment>
<dbReference type="GO" id="GO:0000228">
    <property type="term" value="C:nuclear chromosome"/>
    <property type="evidence" value="ECO:0007669"/>
    <property type="project" value="TreeGrafter"/>
</dbReference>
<evidence type="ECO:0000256" key="12">
    <source>
        <dbReference type="PROSITE-ProRule" id="PRU01385"/>
    </source>
</evidence>
<dbReference type="EMBL" id="QJKJ01011341">
    <property type="protein sequence ID" value="RDX71419.1"/>
    <property type="molecule type" value="Genomic_DNA"/>
</dbReference>
<keyword evidence="6" id="KW-0479">Metal-binding</keyword>
<dbReference type="Gene3D" id="1.10.10.10">
    <property type="entry name" value="Winged helix-like DNA-binding domain superfamily/Winged helix DNA-binding domain"/>
    <property type="match status" value="1"/>
</dbReference>
<dbReference type="PRINTS" id="PR01550">
    <property type="entry name" value="TOP6AFAMILY"/>
</dbReference>
<dbReference type="CDD" id="cd00223">
    <property type="entry name" value="TOPRIM_TopoIIB_SPO"/>
    <property type="match status" value="1"/>
</dbReference>
<comment type="catalytic activity">
    <reaction evidence="1 12">
        <text>ATP-dependent breakage, passage and rejoining of double-stranded DNA.</text>
        <dbReference type="EC" id="5.6.2.2"/>
    </reaction>
</comment>